<dbReference type="InterPro" id="IPR018022">
    <property type="entry name" value="IPT"/>
</dbReference>
<feature type="binding site" evidence="10">
    <location>
        <begin position="12"/>
        <end position="19"/>
    </location>
    <ligand>
        <name>ATP</name>
        <dbReference type="ChEBI" id="CHEBI:30616"/>
    </ligand>
</feature>
<sequence length="310" mass="33618">MRTPEPLVAVVGMTASGKSDLALDLADALGGPDAVEIVGADAMQLYRGMDIGTAKVPPEQRRGIAHHQLDVLDVTEEAAVAAYQRHARADVAAIRDRGRTPILAGGSALYVRAVLDRLEFPATDPSVRAELEDRADRLGARHLHDELAVRDPAAASRIDPRNTRRVIRALEVVRVTGRPYAASMPEQVYVTPTIQMAIDIPRDQLDARIGARARTMMDGGLLEETERLLQAGLARGATASRAVGYAQAQDVLAGRMSASEAVESVARATRQLARRQEKWFRRDPRIHWLPGGEDVDPADTLAAALRTLRA</sequence>
<evidence type="ECO:0000256" key="11">
    <source>
        <dbReference type="RuleBase" id="RU003783"/>
    </source>
</evidence>
<organism evidence="14 15">
    <name type="scientific">Georgenia alba</name>
    <dbReference type="NCBI Taxonomy" id="2233858"/>
    <lineage>
        <taxon>Bacteria</taxon>
        <taxon>Bacillati</taxon>
        <taxon>Actinomycetota</taxon>
        <taxon>Actinomycetes</taxon>
        <taxon>Micrococcales</taxon>
        <taxon>Bogoriellaceae</taxon>
        <taxon>Georgenia</taxon>
    </lineage>
</organism>
<evidence type="ECO:0000256" key="7">
    <source>
        <dbReference type="ARBA" id="ARBA00022840"/>
    </source>
</evidence>
<evidence type="ECO:0000313" key="14">
    <source>
        <dbReference type="EMBL" id="MFC7405333.1"/>
    </source>
</evidence>
<evidence type="ECO:0000256" key="5">
    <source>
        <dbReference type="ARBA" id="ARBA00022694"/>
    </source>
</evidence>
<proteinExistence type="inferred from homology"/>
<evidence type="ECO:0000256" key="13">
    <source>
        <dbReference type="RuleBase" id="RU003785"/>
    </source>
</evidence>
<dbReference type="PANTHER" id="PTHR11088:SF60">
    <property type="entry name" value="TRNA DIMETHYLALLYLTRANSFERASE"/>
    <property type="match status" value="1"/>
</dbReference>
<keyword evidence="6 10" id="KW-0547">Nucleotide-binding</keyword>
<dbReference type="Gene3D" id="1.10.20.140">
    <property type="match status" value="1"/>
</dbReference>
<evidence type="ECO:0000256" key="2">
    <source>
        <dbReference type="ARBA" id="ARBA00003213"/>
    </source>
</evidence>
<evidence type="ECO:0000256" key="6">
    <source>
        <dbReference type="ARBA" id="ARBA00022741"/>
    </source>
</evidence>
<comment type="caution">
    <text evidence="10">Lacks conserved residue(s) required for the propagation of feature annotation.</text>
</comment>
<dbReference type="HAMAP" id="MF_00185">
    <property type="entry name" value="IPP_trans"/>
    <property type="match status" value="1"/>
</dbReference>
<comment type="cofactor">
    <cofactor evidence="1 10">
        <name>Mg(2+)</name>
        <dbReference type="ChEBI" id="CHEBI:18420"/>
    </cofactor>
</comment>
<comment type="catalytic activity">
    <reaction evidence="9 10 11">
        <text>adenosine(37) in tRNA + dimethylallyl diphosphate = N(6)-dimethylallyladenosine(37) in tRNA + diphosphate</text>
        <dbReference type="Rhea" id="RHEA:26482"/>
        <dbReference type="Rhea" id="RHEA-COMP:10162"/>
        <dbReference type="Rhea" id="RHEA-COMP:10375"/>
        <dbReference type="ChEBI" id="CHEBI:33019"/>
        <dbReference type="ChEBI" id="CHEBI:57623"/>
        <dbReference type="ChEBI" id="CHEBI:74411"/>
        <dbReference type="ChEBI" id="CHEBI:74415"/>
        <dbReference type="EC" id="2.5.1.75"/>
    </reaction>
</comment>
<evidence type="ECO:0000256" key="8">
    <source>
        <dbReference type="ARBA" id="ARBA00022842"/>
    </source>
</evidence>
<dbReference type="SUPFAM" id="SSF52540">
    <property type="entry name" value="P-loop containing nucleoside triphosphate hydrolases"/>
    <property type="match status" value="1"/>
</dbReference>
<evidence type="ECO:0000256" key="1">
    <source>
        <dbReference type="ARBA" id="ARBA00001946"/>
    </source>
</evidence>
<dbReference type="Proteomes" id="UP001596455">
    <property type="component" value="Unassembled WGS sequence"/>
</dbReference>
<keyword evidence="8 10" id="KW-0460">Magnesium</keyword>
<dbReference type="InterPro" id="IPR027417">
    <property type="entry name" value="P-loop_NTPase"/>
</dbReference>
<dbReference type="InterPro" id="IPR039657">
    <property type="entry name" value="Dimethylallyltransferase"/>
</dbReference>
<evidence type="ECO:0000256" key="3">
    <source>
        <dbReference type="ARBA" id="ARBA00005842"/>
    </source>
</evidence>
<evidence type="ECO:0000256" key="9">
    <source>
        <dbReference type="ARBA" id="ARBA00049563"/>
    </source>
</evidence>
<dbReference type="GO" id="GO:0052381">
    <property type="term" value="F:tRNA dimethylallyltransferase activity"/>
    <property type="evidence" value="ECO:0007669"/>
    <property type="project" value="UniProtKB-EC"/>
</dbReference>
<comment type="caution">
    <text evidence="14">The sequence shown here is derived from an EMBL/GenBank/DDBJ whole genome shotgun (WGS) entry which is preliminary data.</text>
</comment>
<dbReference type="Pfam" id="PF01715">
    <property type="entry name" value="IPPT"/>
    <property type="match status" value="1"/>
</dbReference>
<dbReference type="EC" id="2.5.1.75" evidence="10"/>
<feature type="site" description="Interaction with substrate tRNA" evidence="10">
    <location>
        <position position="107"/>
    </location>
</feature>
<dbReference type="RefSeq" id="WP_382393564.1">
    <property type="nucleotide sequence ID" value="NZ_JBHTCQ010000001.1"/>
</dbReference>
<keyword evidence="5 10" id="KW-0819">tRNA processing</keyword>
<gene>
    <name evidence="10 14" type="primary">miaA</name>
    <name evidence="14" type="ORF">ACFQQL_09460</name>
</gene>
<evidence type="ECO:0000313" key="15">
    <source>
        <dbReference type="Proteomes" id="UP001596455"/>
    </source>
</evidence>
<dbReference type="Gene3D" id="3.40.50.300">
    <property type="entry name" value="P-loop containing nucleotide triphosphate hydrolases"/>
    <property type="match status" value="1"/>
</dbReference>
<comment type="function">
    <text evidence="2 10 12">Catalyzes the transfer of a dimethylallyl group onto the adenine at position 37 in tRNAs that read codons beginning with uridine, leading to the formation of N6-(dimethylallyl)adenosine (i(6)A).</text>
</comment>
<name>A0ABW2Q759_9MICO</name>
<comment type="similarity">
    <text evidence="3 10 13">Belongs to the IPP transferase family.</text>
</comment>
<dbReference type="PANTHER" id="PTHR11088">
    <property type="entry name" value="TRNA DIMETHYLALLYLTRANSFERASE"/>
    <property type="match status" value="1"/>
</dbReference>
<evidence type="ECO:0000256" key="10">
    <source>
        <dbReference type="HAMAP-Rule" id="MF_00185"/>
    </source>
</evidence>
<evidence type="ECO:0000256" key="4">
    <source>
        <dbReference type="ARBA" id="ARBA00022679"/>
    </source>
</evidence>
<keyword evidence="15" id="KW-1185">Reference proteome</keyword>
<comment type="subunit">
    <text evidence="10">Monomer.</text>
</comment>
<accession>A0ABW2Q759</accession>
<keyword evidence="7 10" id="KW-0067">ATP-binding</keyword>
<reference evidence="15" key="1">
    <citation type="journal article" date="2019" name="Int. J. Syst. Evol. Microbiol.">
        <title>The Global Catalogue of Microorganisms (GCM) 10K type strain sequencing project: providing services to taxonomists for standard genome sequencing and annotation.</title>
        <authorList>
            <consortium name="The Broad Institute Genomics Platform"/>
            <consortium name="The Broad Institute Genome Sequencing Center for Infectious Disease"/>
            <person name="Wu L."/>
            <person name="Ma J."/>
        </authorList>
    </citation>
    <scope>NUCLEOTIDE SEQUENCE [LARGE SCALE GENOMIC DNA]</scope>
    <source>
        <strain evidence="15">JCM 1490</strain>
    </source>
</reference>
<keyword evidence="4 10" id="KW-0808">Transferase</keyword>
<dbReference type="EMBL" id="JBHTCQ010000001">
    <property type="protein sequence ID" value="MFC7405333.1"/>
    <property type="molecule type" value="Genomic_DNA"/>
</dbReference>
<feature type="site" description="Interaction with substrate tRNA" evidence="10">
    <location>
        <position position="128"/>
    </location>
</feature>
<dbReference type="NCBIfam" id="TIGR00174">
    <property type="entry name" value="miaA"/>
    <property type="match status" value="1"/>
</dbReference>
<feature type="binding site" evidence="10">
    <location>
        <begin position="14"/>
        <end position="19"/>
    </location>
    <ligand>
        <name>substrate</name>
    </ligand>
</feature>
<evidence type="ECO:0000256" key="12">
    <source>
        <dbReference type="RuleBase" id="RU003784"/>
    </source>
</evidence>
<protein>
    <recommendedName>
        <fullName evidence="10">tRNA dimethylallyltransferase</fullName>
        <ecNumber evidence="10">2.5.1.75</ecNumber>
    </recommendedName>
    <alternativeName>
        <fullName evidence="10">Dimethylallyl diphosphate:tRNA dimethylallyltransferase</fullName>
        <shortName evidence="10">DMAPP:tRNA dimethylallyltransferase</shortName>
        <shortName evidence="10">DMATase</shortName>
    </alternativeName>
    <alternativeName>
        <fullName evidence="10">Isopentenyl-diphosphate:tRNA isopentenyltransferase</fullName>
        <shortName evidence="10">IPP transferase</shortName>
        <shortName evidence="10">IPPT</shortName>
        <shortName evidence="10">IPTase</shortName>
    </alternativeName>
</protein>